<feature type="domain" description="C2H2-type" evidence="3">
    <location>
        <begin position="253"/>
        <end position="281"/>
    </location>
</feature>
<keyword evidence="5" id="KW-1185">Reference proteome</keyword>
<feature type="region of interest" description="Disordered" evidence="2">
    <location>
        <begin position="223"/>
        <end position="245"/>
    </location>
</feature>
<dbReference type="AlphaFoldDB" id="A0A448WZV5"/>
<name>A0A448WZV5_9PLAT</name>
<dbReference type="PROSITE" id="PS50157">
    <property type="entry name" value="ZINC_FINGER_C2H2_2"/>
    <property type="match status" value="2"/>
</dbReference>
<feature type="region of interest" description="Disordered" evidence="2">
    <location>
        <begin position="23"/>
        <end position="50"/>
    </location>
</feature>
<evidence type="ECO:0000313" key="4">
    <source>
        <dbReference type="EMBL" id="VEL24272.1"/>
    </source>
</evidence>
<accession>A0A448WZV5</accession>
<proteinExistence type="predicted"/>
<dbReference type="Gene3D" id="3.30.160.60">
    <property type="entry name" value="Classic Zinc Finger"/>
    <property type="match status" value="1"/>
</dbReference>
<comment type="caution">
    <text evidence="4">The sequence shown here is derived from an EMBL/GenBank/DDBJ whole genome shotgun (WGS) entry which is preliminary data.</text>
</comment>
<feature type="compositionally biased region" description="Polar residues" evidence="2">
    <location>
        <begin position="34"/>
        <end position="50"/>
    </location>
</feature>
<feature type="domain" description="C2H2-type" evidence="3">
    <location>
        <begin position="397"/>
        <end position="420"/>
    </location>
</feature>
<dbReference type="EMBL" id="CAAALY010066830">
    <property type="protein sequence ID" value="VEL24272.1"/>
    <property type="molecule type" value="Genomic_DNA"/>
</dbReference>
<evidence type="ECO:0000256" key="2">
    <source>
        <dbReference type="SAM" id="MobiDB-lite"/>
    </source>
</evidence>
<dbReference type="SMART" id="SM00355">
    <property type="entry name" value="ZnF_C2H2"/>
    <property type="match status" value="3"/>
</dbReference>
<sequence>MLDCSVPAIKHVKRTLRRTNISSVSSAANASSPLKDSTPAQPPTTSYSTNDHVIETLNSPLLDVPLAPSSPSLHFELASSALPCESPTAKPRLRSTSRRYTTVNVIPALPEAGLLAKDVTNISFSLNTITTRQRPTLVQRLRRRFSGPTDTTLPEAISLSNCRKATRVAVSIIKSAPPLPHSNIVPSLGVHPTSTTTKYVSFDSSTTVCVWCRRALLPNPSVHHRQCSRRPNLPSSSADIRGNKTARRTRPTCLCRACGVSFSTESGLTRHRRFWHACDAPGSLRPRHPPLNNKRSVSTTSSPLLLKEPLVSSLFSCPGCSLRLTSLEEITTHILSHPVPTLASSGSSSTLIGGGVGTTLTNSNCSGGGNGHHSVPPGPETMPRPWPVPIYVPNFGFGCSVCGQLVASESRLDKHKKAMHMDWLASDQANR</sequence>
<evidence type="ECO:0000256" key="1">
    <source>
        <dbReference type="PROSITE-ProRule" id="PRU00042"/>
    </source>
</evidence>
<dbReference type="Proteomes" id="UP000784294">
    <property type="component" value="Unassembled WGS sequence"/>
</dbReference>
<dbReference type="OrthoDB" id="6248854at2759"/>
<keyword evidence="1" id="KW-0863">Zinc-finger</keyword>
<dbReference type="InterPro" id="IPR013087">
    <property type="entry name" value="Znf_C2H2_type"/>
</dbReference>
<organism evidence="4 5">
    <name type="scientific">Protopolystoma xenopodis</name>
    <dbReference type="NCBI Taxonomy" id="117903"/>
    <lineage>
        <taxon>Eukaryota</taxon>
        <taxon>Metazoa</taxon>
        <taxon>Spiralia</taxon>
        <taxon>Lophotrochozoa</taxon>
        <taxon>Platyhelminthes</taxon>
        <taxon>Monogenea</taxon>
        <taxon>Polyopisthocotylea</taxon>
        <taxon>Polystomatidea</taxon>
        <taxon>Polystomatidae</taxon>
        <taxon>Protopolystoma</taxon>
    </lineage>
</organism>
<gene>
    <name evidence="4" type="ORF">PXEA_LOCUS17712</name>
</gene>
<protein>
    <recommendedName>
        <fullName evidence="3">C2H2-type domain-containing protein</fullName>
    </recommendedName>
</protein>
<evidence type="ECO:0000259" key="3">
    <source>
        <dbReference type="PROSITE" id="PS50157"/>
    </source>
</evidence>
<dbReference type="PROSITE" id="PS00028">
    <property type="entry name" value="ZINC_FINGER_C2H2_1"/>
    <property type="match status" value="3"/>
</dbReference>
<keyword evidence="1" id="KW-0479">Metal-binding</keyword>
<dbReference type="GO" id="GO:0008270">
    <property type="term" value="F:zinc ion binding"/>
    <property type="evidence" value="ECO:0007669"/>
    <property type="project" value="UniProtKB-KW"/>
</dbReference>
<evidence type="ECO:0000313" key="5">
    <source>
        <dbReference type="Proteomes" id="UP000784294"/>
    </source>
</evidence>
<keyword evidence="1" id="KW-0862">Zinc</keyword>
<feature type="compositionally biased region" description="Low complexity" evidence="2">
    <location>
        <begin position="23"/>
        <end position="32"/>
    </location>
</feature>
<reference evidence="4" key="1">
    <citation type="submission" date="2018-11" db="EMBL/GenBank/DDBJ databases">
        <authorList>
            <consortium name="Pathogen Informatics"/>
        </authorList>
    </citation>
    <scope>NUCLEOTIDE SEQUENCE</scope>
</reference>